<dbReference type="InterPro" id="IPR001944">
    <property type="entry name" value="Glycoside_Hdrlase_35"/>
</dbReference>
<dbReference type="Gene3D" id="2.60.220.20">
    <property type="entry name" value="putative beta-Galactosidase from caulobacter crescentus"/>
    <property type="match status" value="1"/>
</dbReference>
<evidence type="ECO:0000259" key="2">
    <source>
        <dbReference type="Pfam" id="PF01301"/>
    </source>
</evidence>
<dbReference type="EMBL" id="BAABGY010000007">
    <property type="protein sequence ID" value="GAA4332330.1"/>
    <property type="molecule type" value="Genomic_DNA"/>
</dbReference>
<gene>
    <name evidence="4" type="ORF">GCM10023184_24860</name>
</gene>
<evidence type="ECO:0000313" key="4">
    <source>
        <dbReference type="EMBL" id="GAA4332330.1"/>
    </source>
</evidence>
<evidence type="ECO:0000259" key="3">
    <source>
        <dbReference type="Pfam" id="PF18120"/>
    </source>
</evidence>
<dbReference type="Gene3D" id="3.20.20.80">
    <property type="entry name" value="Glycosidases"/>
    <property type="match status" value="1"/>
</dbReference>
<evidence type="ECO:0000313" key="5">
    <source>
        <dbReference type="Proteomes" id="UP001501725"/>
    </source>
</evidence>
<dbReference type="Pfam" id="PF01301">
    <property type="entry name" value="Glyco_hydro_35"/>
    <property type="match status" value="1"/>
</dbReference>
<protein>
    <recommendedName>
        <fullName evidence="6">Beta-galactosidase</fullName>
    </recommendedName>
</protein>
<dbReference type="SUPFAM" id="SSF51445">
    <property type="entry name" value="(Trans)glycosidases"/>
    <property type="match status" value="1"/>
</dbReference>
<sequence>MRARATHTELVVDGKPFLMVAGELHNSTSSAPAYFREAMQHAKSMNVNTVIASVAWEQFEPQEGRFDYSFIDFILKSAREQQLKIVLIWFATWKNGESSYAPLWVKADTKRFFRIRNRSGETMSAISPFCTAAMEADAKAFAALMAYIKAKDTHHDIIMMQPENEAGAFSEMDYNEVALKKYGEAVPQQLVDYLVANRDGLEPELKAAWNQNGARRQGTWAELFGGQHYDAQNFFMTWQYATFMNEVCRRGKQVLPLPMYVNAWLVQFPGELPGKYPNGGPVSRVLDIYRAAAPAIDFLAPDIYLPNFREVCRMYSRPSKKNPLFIPECERTNPGKAYYALAEHDALGFGPFGIESLASDDAYALSFRILRDELLPQIQAHRGTGKMRAILKEGNEDTASVTIGSSRLAIEYLDKGKNAYGIIIQTGNDEFLVAGINFRVAFGSTTGKKVVIGEVQEGGFEQGRWVVHRYLNGDETYHNTFLFARGRSYSVRASGGSRVATRKMVPLPVLHQHLEAGLVQQQTEGPGIYRVKIYELRQ</sequence>
<dbReference type="Proteomes" id="UP001501725">
    <property type="component" value="Unassembled WGS sequence"/>
</dbReference>
<evidence type="ECO:0008006" key="6">
    <source>
        <dbReference type="Google" id="ProtNLM"/>
    </source>
</evidence>
<dbReference type="InterPro" id="IPR040719">
    <property type="entry name" value="DUF5597"/>
</dbReference>
<reference evidence="5" key="1">
    <citation type="journal article" date="2019" name="Int. J. Syst. Evol. Microbiol.">
        <title>The Global Catalogue of Microorganisms (GCM) 10K type strain sequencing project: providing services to taxonomists for standard genome sequencing and annotation.</title>
        <authorList>
            <consortium name="The Broad Institute Genomics Platform"/>
            <consortium name="The Broad Institute Genome Sequencing Center for Infectious Disease"/>
            <person name="Wu L."/>
            <person name="Ma J."/>
        </authorList>
    </citation>
    <scope>NUCLEOTIDE SEQUENCE [LARGE SCALE GENOMIC DNA]</scope>
    <source>
        <strain evidence="5">JCM 17919</strain>
    </source>
</reference>
<organism evidence="4 5">
    <name type="scientific">Flaviaesturariibacter amylovorans</name>
    <dbReference type="NCBI Taxonomy" id="1084520"/>
    <lineage>
        <taxon>Bacteria</taxon>
        <taxon>Pseudomonadati</taxon>
        <taxon>Bacteroidota</taxon>
        <taxon>Chitinophagia</taxon>
        <taxon>Chitinophagales</taxon>
        <taxon>Chitinophagaceae</taxon>
        <taxon>Flaviaestuariibacter</taxon>
    </lineage>
</organism>
<accession>A0ABP8GZU7</accession>
<dbReference type="InterPro" id="IPR017853">
    <property type="entry name" value="GH"/>
</dbReference>
<keyword evidence="5" id="KW-1185">Reference proteome</keyword>
<feature type="domain" description="DUF5597" evidence="3">
    <location>
        <begin position="367"/>
        <end position="480"/>
    </location>
</feature>
<comment type="caution">
    <text evidence="4">The sequence shown here is derived from an EMBL/GenBank/DDBJ whole genome shotgun (WGS) entry which is preliminary data.</text>
</comment>
<proteinExistence type="inferred from homology"/>
<evidence type="ECO:0000256" key="1">
    <source>
        <dbReference type="ARBA" id="ARBA00009809"/>
    </source>
</evidence>
<dbReference type="InterPro" id="IPR031330">
    <property type="entry name" value="Gly_Hdrlase_35_cat"/>
</dbReference>
<name>A0ABP8GZU7_9BACT</name>
<feature type="domain" description="Glycoside hydrolase 35 catalytic" evidence="2">
    <location>
        <begin position="10"/>
        <end position="192"/>
    </location>
</feature>
<dbReference type="Pfam" id="PF18120">
    <property type="entry name" value="DUF5597"/>
    <property type="match status" value="1"/>
</dbReference>
<comment type="similarity">
    <text evidence="1">Belongs to the glycosyl hydrolase 35 family.</text>
</comment>
<dbReference type="PANTHER" id="PTHR23421">
    <property type="entry name" value="BETA-GALACTOSIDASE RELATED"/>
    <property type="match status" value="1"/>
</dbReference>